<proteinExistence type="predicted"/>
<dbReference type="CDD" id="cd05403">
    <property type="entry name" value="NT_KNTase_like"/>
    <property type="match status" value="1"/>
</dbReference>
<evidence type="ECO:0000313" key="1">
    <source>
        <dbReference type="EMBL" id="VZO36896.1"/>
    </source>
</evidence>
<comment type="caution">
    <text evidence="1">The sequence shown here is derived from an EMBL/GenBank/DDBJ whole genome shotgun (WGS) entry which is preliminary data.</text>
</comment>
<gene>
    <name evidence="1" type="ORF">HALOF300_02036</name>
</gene>
<evidence type="ECO:0000313" key="2">
    <source>
        <dbReference type="Proteomes" id="UP000419743"/>
    </source>
</evidence>
<dbReference type="Gene3D" id="3.30.460.10">
    <property type="entry name" value="Beta Polymerase, domain 2"/>
    <property type="match status" value="1"/>
</dbReference>
<sequence length="248" mass="27067">MFTTQFRDELVRLLEEHARCDPRVVGAALVGSAATGGQDRWSDIDLALQIADGVDPDDVADDWTAWLRTEQDVADTLDVHGAGTLFRVFLLANSLQVDLSFWRRDSFRATEPGFRVLFGAPNAATEPTLPEPANLVAMAWLYALHSRSAVARGRLWQASIMLDGIRERLISLACLRHGLNPHQGRGVDRLPVGELDALAATRPCAVEPEELRRAHTAGLAALAEEAARHDQGLADRLAPALRALALTQ</sequence>
<accession>A0A7M4DIT3</accession>
<dbReference type="EMBL" id="CACRYJ010000028">
    <property type="protein sequence ID" value="VZO36896.1"/>
    <property type="molecule type" value="Genomic_DNA"/>
</dbReference>
<organism evidence="1 2">
    <name type="scientific">Occultella aeris</name>
    <dbReference type="NCBI Taxonomy" id="2761496"/>
    <lineage>
        <taxon>Bacteria</taxon>
        <taxon>Bacillati</taxon>
        <taxon>Actinomycetota</taxon>
        <taxon>Actinomycetes</taxon>
        <taxon>Micrococcales</taxon>
        <taxon>Ruaniaceae</taxon>
        <taxon>Occultella</taxon>
    </lineage>
</organism>
<dbReference type="InterPro" id="IPR043519">
    <property type="entry name" value="NT_sf"/>
</dbReference>
<protein>
    <recommendedName>
        <fullName evidence="3">Nucleotidyltransferase domain-containing protein</fullName>
    </recommendedName>
</protein>
<name>A0A7M4DIT3_9MICO</name>
<dbReference type="Proteomes" id="UP000419743">
    <property type="component" value="Unassembled WGS sequence"/>
</dbReference>
<keyword evidence="2" id="KW-1185">Reference proteome</keyword>
<dbReference type="AlphaFoldDB" id="A0A7M4DIT3"/>
<dbReference type="RefSeq" id="WP_197522449.1">
    <property type="nucleotide sequence ID" value="NZ_CACRYJ010000028.1"/>
</dbReference>
<evidence type="ECO:0008006" key="3">
    <source>
        <dbReference type="Google" id="ProtNLM"/>
    </source>
</evidence>
<reference evidence="1 2" key="1">
    <citation type="submission" date="2019-11" db="EMBL/GenBank/DDBJ databases">
        <authorList>
            <person name="Criscuolo A."/>
        </authorList>
    </citation>
    <scope>NUCLEOTIDE SEQUENCE [LARGE SCALE GENOMIC DNA]</scope>
    <source>
        <strain evidence="1">CIP111667</strain>
    </source>
</reference>
<dbReference type="SUPFAM" id="SSF81301">
    <property type="entry name" value="Nucleotidyltransferase"/>
    <property type="match status" value="1"/>
</dbReference>